<evidence type="ECO:0000313" key="2">
    <source>
        <dbReference type="EMBL" id="PXW60256.1"/>
    </source>
</evidence>
<comment type="caution">
    <text evidence="2">The sequence shown here is derived from an EMBL/GenBank/DDBJ whole genome shotgun (WGS) entry which is preliminary data.</text>
</comment>
<accession>A0A2V3U8W6</accession>
<evidence type="ECO:0000313" key="3">
    <source>
        <dbReference type="Proteomes" id="UP000248021"/>
    </source>
</evidence>
<name>A0A2V3U8W6_9HYPH</name>
<proteinExistence type="predicted"/>
<dbReference type="RefSeq" id="WP_110374584.1">
    <property type="nucleotide sequence ID" value="NZ_CAKNFM010000006.1"/>
</dbReference>
<dbReference type="Pfam" id="PF04325">
    <property type="entry name" value="DUF465"/>
    <property type="match status" value="1"/>
</dbReference>
<evidence type="ECO:0008006" key="4">
    <source>
        <dbReference type="Google" id="ProtNLM"/>
    </source>
</evidence>
<dbReference type="AlphaFoldDB" id="A0A2V3U8W6"/>
<keyword evidence="3" id="KW-1185">Reference proteome</keyword>
<dbReference type="InterPro" id="IPR038444">
    <property type="entry name" value="DUF465_sf"/>
</dbReference>
<gene>
    <name evidence="2" type="ORF">C7450_104308</name>
</gene>
<feature type="coiled-coil region" evidence="1">
    <location>
        <begin position="7"/>
        <end position="55"/>
    </location>
</feature>
<reference evidence="2 3" key="1">
    <citation type="submission" date="2018-05" db="EMBL/GenBank/DDBJ databases">
        <title>Genomic Encyclopedia of Type Strains, Phase IV (KMG-IV): sequencing the most valuable type-strain genomes for metagenomic binning, comparative biology and taxonomic classification.</title>
        <authorList>
            <person name="Goeker M."/>
        </authorList>
    </citation>
    <scope>NUCLEOTIDE SEQUENCE [LARGE SCALE GENOMIC DNA]</scope>
    <source>
        <strain evidence="2 3">DSM 6462</strain>
    </source>
</reference>
<dbReference type="OrthoDB" id="7362854at2"/>
<dbReference type="Gene3D" id="6.10.280.50">
    <property type="match status" value="1"/>
</dbReference>
<keyword evidence="1" id="KW-0175">Coiled coil</keyword>
<organism evidence="2 3">
    <name type="scientific">Chelatococcus asaccharovorans</name>
    <dbReference type="NCBI Taxonomy" id="28210"/>
    <lineage>
        <taxon>Bacteria</taxon>
        <taxon>Pseudomonadati</taxon>
        <taxon>Pseudomonadota</taxon>
        <taxon>Alphaproteobacteria</taxon>
        <taxon>Hyphomicrobiales</taxon>
        <taxon>Chelatococcaceae</taxon>
        <taxon>Chelatococcus</taxon>
    </lineage>
</organism>
<sequence length="62" mass="7092">MSLQAHIMELKRRHQALEEEIQSTLSSPSASTLKVAELKRKKLQLKDELEQLQHGMASKSIH</sequence>
<dbReference type="InterPro" id="IPR007420">
    <property type="entry name" value="DUF465"/>
</dbReference>
<protein>
    <recommendedName>
        <fullName evidence="4">DUF465 domain-containing protein</fullName>
    </recommendedName>
</protein>
<dbReference type="EMBL" id="QJJK01000004">
    <property type="protein sequence ID" value="PXW60256.1"/>
    <property type="molecule type" value="Genomic_DNA"/>
</dbReference>
<evidence type="ECO:0000256" key="1">
    <source>
        <dbReference type="SAM" id="Coils"/>
    </source>
</evidence>
<dbReference type="Proteomes" id="UP000248021">
    <property type="component" value="Unassembled WGS sequence"/>
</dbReference>